<dbReference type="InterPro" id="IPR009045">
    <property type="entry name" value="Zn_M74/Hedgehog-like"/>
</dbReference>
<dbReference type="EMBL" id="JAERTX010000005">
    <property type="protein sequence ID" value="MBM9459693.1"/>
    <property type="molecule type" value="Genomic_DNA"/>
</dbReference>
<evidence type="ECO:0000256" key="1">
    <source>
        <dbReference type="SAM" id="MobiDB-lite"/>
    </source>
</evidence>
<feature type="region of interest" description="Disordered" evidence="1">
    <location>
        <begin position="31"/>
        <end position="102"/>
    </location>
</feature>
<organism evidence="4 5">
    <name type="scientific">Nocardioides faecalis</name>
    <dbReference type="NCBI Taxonomy" id="2803858"/>
    <lineage>
        <taxon>Bacteria</taxon>
        <taxon>Bacillati</taxon>
        <taxon>Actinomycetota</taxon>
        <taxon>Actinomycetes</taxon>
        <taxon>Propionibacteriales</taxon>
        <taxon>Nocardioidaceae</taxon>
        <taxon>Nocardioides</taxon>
    </lineage>
</organism>
<feature type="domain" description="Peptidase M15C" evidence="3">
    <location>
        <begin position="229"/>
        <end position="307"/>
    </location>
</feature>
<dbReference type="Gene3D" id="3.30.1380.10">
    <property type="match status" value="1"/>
</dbReference>
<protein>
    <submittedName>
        <fullName evidence="4">M15 family metallopeptidase</fullName>
    </submittedName>
</protein>
<dbReference type="PROSITE" id="PS51257">
    <property type="entry name" value="PROKAR_LIPOPROTEIN"/>
    <property type="match status" value="1"/>
</dbReference>
<keyword evidence="2" id="KW-0732">Signal</keyword>
<dbReference type="RefSeq" id="WP_205290998.1">
    <property type="nucleotide sequence ID" value="NZ_CP074406.1"/>
</dbReference>
<keyword evidence="5" id="KW-1185">Reference proteome</keyword>
<dbReference type="SUPFAM" id="SSF55166">
    <property type="entry name" value="Hedgehog/DD-peptidase"/>
    <property type="match status" value="1"/>
</dbReference>
<evidence type="ECO:0000259" key="3">
    <source>
        <dbReference type="Pfam" id="PF13539"/>
    </source>
</evidence>
<comment type="caution">
    <text evidence="4">The sequence shown here is derived from an EMBL/GenBank/DDBJ whole genome shotgun (WGS) entry which is preliminary data.</text>
</comment>
<feature type="compositionally biased region" description="Low complexity" evidence="1">
    <location>
        <begin position="45"/>
        <end position="69"/>
    </location>
</feature>
<gene>
    <name evidence="4" type="ORF">JK386_07240</name>
</gene>
<dbReference type="InterPro" id="IPR039561">
    <property type="entry name" value="Peptidase_M15C"/>
</dbReference>
<dbReference type="AlphaFoldDB" id="A0A938Y472"/>
<sequence length="311" mass="32784">MGIRPAAAVRWRRIGALLLVAALAAAGAGCAEGTPQQAEPGPWQATPTPSTPSSSAPSASPSGQATTTPEESTAPSYSRWELGASPLPTTTAGYGEIRPTPRQLRVRRFPTVDLLPPPAEGRFASSVGSITPQIRKRMGETWSPRCPVALADLRYVTVSFRGFDGAAHTGELVVAASAADDLVSVFAELFEAGYPIEEMRLPTTADLRAAPTGDGNNTAGLVCRASTGASSTWSAHAYGLAIDLNPFLNPYVKGDLVLPELASAYLDRARTQPGIIHADDVVVRAFARIGWSWGGAWRSAKDYQHFSATGR</sequence>
<dbReference type="GO" id="GO:0008233">
    <property type="term" value="F:peptidase activity"/>
    <property type="evidence" value="ECO:0007669"/>
    <property type="project" value="InterPro"/>
</dbReference>
<name>A0A938Y472_9ACTN</name>
<feature type="chain" id="PRO_5039037474" evidence="2">
    <location>
        <begin position="32"/>
        <end position="311"/>
    </location>
</feature>
<dbReference type="Pfam" id="PF13539">
    <property type="entry name" value="Peptidase_M15_4"/>
    <property type="match status" value="1"/>
</dbReference>
<dbReference type="Proteomes" id="UP000663791">
    <property type="component" value="Unassembled WGS sequence"/>
</dbReference>
<evidence type="ECO:0000313" key="5">
    <source>
        <dbReference type="Proteomes" id="UP000663791"/>
    </source>
</evidence>
<accession>A0A938Y472</accession>
<reference evidence="4" key="1">
    <citation type="submission" date="2021-01" db="EMBL/GenBank/DDBJ databases">
        <title>Novel species in genus Nocardioides.</title>
        <authorList>
            <person name="Zhang G."/>
        </authorList>
    </citation>
    <scope>NUCLEOTIDE SEQUENCE</scope>
    <source>
        <strain evidence="4">Zg-536</strain>
    </source>
</reference>
<evidence type="ECO:0000256" key="2">
    <source>
        <dbReference type="SAM" id="SignalP"/>
    </source>
</evidence>
<proteinExistence type="predicted"/>
<feature type="signal peptide" evidence="2">
    <location>
        <begin position="1"/>
        <end position="31"/>
    </location>
</feature>
<evidence type="ECO:0000313" key="4">
    <source>
        <dbReference type="EMBL" id="MBM9459693.1"/>
    </source>
</evidence>